<feature type="domain" description="Bifunctional inhibitor/plant lipid transfer protein/seed storage helical" evidence="10">
    <location>
        <begin position="34"/>
        <end position="113"/>
    </location>
</feature>
<dbReference type="AlphaFoldDB" id="A0ABD3DTD1"/>
<dbReference type="InterPro" id="IPR036312">
    <property type="entry name" value="Bifun_inhib/LTP/seed_sf"/>
</dbReference>
<evidence type="ECO:0000256" key="9">
    <source>
        <dbReference type="SAM" id="SignalP"/>
    </source>
</evidence>
<keyword evidence="4" id="KW-0336">GPI-anchor</keyword>
<evidence type="ECO:0000313" key="11">
    <source>
        <dbReference type="EMBL" id="KAL3644887.1"/>
    </source>
</evidence>
<dbReference type="GO" id="GO:0098552">
    <property type="term" value="C:side of membrane"/>
    <property type="evidence" value="ECO:0007669"/>
    <property type="project" value="UniProtKB-KW"/>
</dbReference>
<proteinExistence type="inferred from homology"/>
<dbReference type="GO" id="GO:0005886">
    <property type="term" value="C:plasma membrane"/>
    <property type="evidence" value="ECO:0007669"/>
    <property type="project" value="UniProtKB-SubCell"/>
</dbReference>
<evidence type="ECO:0000256" key="4">
    <source>
        <dbReference type="ARBA" id="ARBA00022622"/>
    </source>
</evidence>
<evidence type="ECO:0000256" key="2">
    <source>
        <dbReference type="ARBA" id="ARBA00009748"/>
    </source>
</evidence>
<accession>A0ABD3DTD1</accession>
<dbReference type="CDD" id="cd00010">
    <property type="entry name" value="AAI_LTSS"/>
    <property type="match status" value="1"/>
</dbReference>
<keyword evidence="4" id="KW-0472">Membrane</keyword>
<name>A0ABD3DTD1_9LAMI</name>
<evidence type="ECO:0000256" key="5">
    <source>
        <dbReference type="ARBA" id="ARBA00022729"/>
    </source>
</evidence>
<keyword evidence="6" id="KW-1015">Disulfide bond</keyword>
<dbReference type="PANTHER" id="PTHR33044">
    <property type="entry name" value="BIFUNCTIONAL INHIBITOR/LIPID-TRANSFER PROTEIN/SEED STORAGE 2S ALBUMIN SUPERFAMILY PROTEIN-RELATED"/>
    <property type="match status" value="1"/>
</dbReference>
<dbReference type="Proteomes" id="UP001632038">
    <property type="component" value="Unassembled WGS sequence"/>
</dbReference>
<evidence type="ECO:0000256" key="6">
    <source>
        <dbReference type="ARBA" id="ARBA00023157"/>
    </source>
</evidence>
<reference evidence="12" key="1">
    <citation type="journal article" date="2024" name="IScience">
        <title>Strigolactones Initiate the Formation of Haustorium-like Structures in Castilleja.</title>
        <authorList>
            <person name="Buerger M."/>
            <person name="Peterson D."/>
            <person name="Chory J."/>
        </authorList>
    </citation>
    <scope>NUCLEOTIDE SEQUENCE [LARGE SCALE GENOMIC DNA]</scope>
</reference>
<feature type="chain" id="PRO_5044870538" description="Bifunctional inhibitor/plant lipid transfer protein/seed storage helical domain-containing protein" evidence="9">
    <location>
        <begin position="29"/>
        <end position="206"/>
    </location>
</feature>
<comment type="subcellular location">
    <subcellularLocation>
        <location evidence="1">Cell membrane</location>
        <topology evidence="1">Lipid-anchor</topology>
        <topology evidence="1">GPI-anchor</topology>
    </subcellularLocation>
</comment>
<sequence length="206" mass="21510">MYSMAFFFSKTMSTIIVFILCSIVQTSAQISTPCTSSMLKTFTPCLNYVTSSSGTGSSPTQDCCDSLKSVMAQSVECGCLIVTGNVPVSVPFVNRNLAISLPRMCQNSVPIQCKASGDQLPAPGPALFGPTLSPTASKVPAVDAPGPAGGTDIESESPPEILLGPSANPGIRPVVNPRSSSNPTTVSFSYVVQVVYVGIMVNRLFM</sequence>
<comment type="similarity">
    <text evidence="2">Belongs to the plant LTP family.</text>
</comment>
<keyword evidence="12" id="KW-1185">Reference proteome</keyword>
<keyword evidence="8" id="KW-0449">Lipoprotein</keyword>
<evidence type="ECO:0000256" key="7">
    <source>
        <dbReference type="ARBA" id="ARBA00023180"/>
    </source>
</evidence>
<evidence type="ECO:0000313" key="12">
    <source>
        <dbReference type="Proteomes" id="UP001632038"/>
    </source>
</evidence>
<evidence type="ECO:0000256" key="8">
    <source>
        <dbReference type="ARBA" id="ARBA00023288"/>
    </source>
</evidence>
<evidence type="ECO:0000256" key="1">
    <source>
        <dbReference type="ARBA" id="ARBA00004609"/>
    </source>
</evidence>
<protein>
    <recommendedName>
        <fullName evidence="10">Bifunctional inhibitor/plant lipid transfer protein/seed storage helical domain-containing protein</fullName>
    </recommendedName>
</protein>
<dbReference type="Pfam" id="PF14368">
    <property type="entry name" value="LTP_2"/>
    <property type="match status" value="1"/>
</dbReference>
<dbReference type="SMART" id="SM00499">
    <property type="entry name" value="AAI"/>
    <property type="match status" value="1"/>
</dbReference>
<evidence type="ECO:0000259" key="10">
    <source>
        <dbReference type="SMART" id="SM00499"/>
    </source>
</evidence>
<feature type="signal peptide" evidence="9">
    <location>
        <begin position="1"/>
        <end position="28"/>
    </location>
</feature>
<comment type="caution">
    <text evidence="11">The sequence shown here is derived from an EMBL/GenBank/DDBJ whole genome shotgun (WGS) entry which is preliminary data.</text>
</comment>
<organism evidence="11 12">
    <name type="scientific">Castilleja foliolosa</name>
    <dbReference type="NCBI Taxonomy" id="1961234"/>
    <lineage>
        <taxon>Eukaryota</taxon>
        <taxon>Viridiplantae</taxon>
        <taxon>Streptophyta</taxon>
        <taxon>Embryophyta</taxon>
        <taxon>Tracheophyta</taxon>
        <taxon>Spermatophyta</taxon>
        <taxon>Magnoliopsida</taxon>
        <taxon>eudicotyledons</taxon>
        <taxon>Gunneridae</taxon>
        <taxon>Pentapetalae</taxon>
        <taxon>asterids</taxon>
        <taxon>lamiids</taxon>
        <taxon>Lamiales</taxon>
        <taxon>Orobanchaceae</taxon>
        <taxon>Pedicularideae</taxon>
        <taxon>Castillejinae</taxon>
        <taxon>Castilleja</taxon>
    </lineage>
</organism>
<gene>
    <name evidence="11" type="ORF">CASFOL_010067</name>
</gene>
<dbReference type="InterPro" id="IPR016140">
    <property type="entry name" value="Bifunc_inhib/LTP/seed_store"/>
</dbReference>
<dbReference type="SUPFAM" id="SSF47699">
    <property type="entry name" value="Bifunctional inhibitor/lipid-transfer protein/seed storage 2S albumin"/>
    <property type="match status" value="1"/>
</dbReference>
<dbReference type="EMBL" id="JAVIJP010000013">
    <property type="protein sequence ID" value="KAL3644887.1"/>
    <property type="molecule type" value="Genomic_DNA"/>
</dbReference>
<keyword evidence="7" id="KW-0325">Glycoprotein</keyword>
<evidence type="ECO:0000256" key="3">
    <source>
        <dbReference type="ARBA" id="ARBA00022475"/>
    </source>
</evidence>
<dbReference type="InterPro" id="IPR043325">
    <property type="entry name" value="LTSS"/>
</dbReference>
<keyword evidence="3" id="KW-1003">Cell membrane</keyword>
<dbReference type="Gene3D" id="1.10.110.10">
    <property type="entry name" value="Plant lipid-transfer and hydrophobic proteins"/>
    <property type="match status" value="1"/>
</dbReference>
<keyword evidence="5 9" id="KW-0732">Signal</keyword>